<evidence type="ECO:0000313" key="2">
    <source>
        <dbReference type="Proteomes" id="UP000199360"/>
    </source>
</evidence>
<protein>
    <submittedName>
        <fullName evidence="1">Uncharacterized protein</fullName>
    </submittedName>
</protein>
<keyword evidence="2" id="KW-1185">Reference proteome</keyword>
<proteinExistence type="predicted"/>
<dbReference type="Proteomes" id="UP000199360">
    <property type="component" value="Unassembled WGS sequence"/>
</dbReference>
<name>A0A1C5K9H7_9ACTN</name>
<sequence>MQIDSAVGDDKPVLDFMPWVNGWHRLPRPAGLERSSILDGVLVLSGEDDQAIQRRPRRVVPLRKDETLGLFLEVERLQLAEDGLIFASDALAGEVAKVLEQIARPGFQRVDGGSEGVPAGWVLFRDVQILGLLPPEIRSRARADINVLLPSVSSQLAFAEGLKLPGRLRKFSAYAPPEIRAVSAGAEHICLQVARRDVENLEGDVDADALERVVWEREADGAALILHTADERLPVGDYEALLFVNGAKDPTQRLPFLLRSADSVDLAMWSRSPRLAHQPTVHQGWSALSAEHYEEVSSPVIDGAVATEAPPLSITTQAPRSVWWTQRRPTEYGEVATAVLTTPDPTSCLVTGAHFYQLPYARTAFVSGVCRDCGLVTRFPNNHWAAQSRKRARDKVEAGYRVDVHEVEPVQAELLTWDVGLDALMHAGGGATSALERIALQIEGSLLFVDTFTRTLEALAHIAVRRDERTLEPVEWEIAPPAFAQLADGAYLLTGYWPPSYLETLEELADQAGAKVAVETTGPGLCRRTLIAPSPTAAEEVAGVMGDVTVAEDAARAILRAAPDLSALEAALPTVTMPGARRIQQFHLGSAAWIPQHHAEASGAFRLESFGSTYVVRRELDLANGTARIGTAQLVKHLEALRAGRPLLAYDPVARVLDVPLGADLPGLYGRAAALCAGRPPTPIKDRRLLRYQEVPADVADMLATRLVN</sequence>
<gene>
    <name evidence="1" type="ORF">GA0070213_12537</name>
</gene>
<accession>A0A1C5K9H7</accession>
<dbReference type="EMBL" id="FMDM01000025">
    <property type="protein sequence ID" value="SCG79271.1"/>
    <property type="molecule type" value="Genomic_DNA"/>
</dbReference>
<dbReference type="STRING" id="745366.GA0070213_12537"/>
<organism evidence="1 2">
    <name type="scientific">Micromonospora humi</name>
    <dbReference type="NCBI Taxonomy" id="745366"/>
    <lineage>
        <taxon>Bacteria</taxon>
        <taxon>Bacillati</taxon>
        <taxon>Actinomycetota</taxon>
        <taxon>Actinomycetes</taxon>
        <taxon>Micromonosporales</taxon>
        <taxon>Micromonosporaceae</taxon>
        <taxon>Micromonospora</taxon>
    </lineage>
</organism>
<reference evidence="2" key="1">
    <citation type="submission" date="2016-06" db="EMBL/GenBank/DDBJ databases">
        <authorList>
            <person name="Varghese N."/>
            <person name="Submissions Spin"/>
        </authorList>
    </citation>
    <scope>NUCLEOTIDE SEQUENCE [LARGE SCALE GENOMIC DNA]</scope>
    <source>
        <strain evidence="2">DSM 45647</strain>
    </source>
</reference>
<dbReference type="AlphaFoldDB" id="A0A1C5K9H7"/>
<evidence type="ECO:0000313" key="1">
    <source>
        <dbReference type="EMBL" id="SCG79271.1"/>
    </source>
</evidence>